<dbReference type="PANTHER" id="PTHR23195">
    <property type="entry name" value="YEATS DOMAIN"/>
    <property type="match status" value="1"/>
</dbReference>
<dbReference type="EMBL" id="KB740115">
    <property type="protein sequence ID" value="ENN81328.1"/>
    <property type="molecule type" value="Genomic_DNA"/>
</dbReference>
<evidence type="ECO:0000259" key="2">
    <source>
        <dbReference type="PROSITE" id="PS51037"/>
    </source>
</evidence>
<name>N6TTD1_DENPD</name>
<feature type="domain" description="YEATS" evidence="2">
    <location>
        <begin position="162"/>
        <end position="312"/>
    </location>
</feature>
<organism evidence="3">
    <name type="scientific">Dendroctonus ponderosae</name>
    <name type="common">Mountain pine beetle</name>
    <dbReference type="NCBI Taxonomy" id="77166"/>
    <lineage>
        <taxon>Eukaryota</taxon>
        <taxon>Metazoa</taxon>
        <taxon>Ecdysozoa</taxon>
        <taxon>Arthropoda</taxon>
        <taxon>Hexapoda</taxon>
        <taxon>Insecta</taxon>
        <taxon>Pterygota</taxon>
        <taxon>Neoptera</taxon>
        <taxon>Endopterygota</taxon>
        <taxon>Coleoptera</taxon>
        <taxon>Polyphaga</taxon>
        <taxon>Cucujiformia</taxon>
        <taxon>Curculionidae</taxon>
        <taxon>Scolytinae</taxon>
        <taxon>Dendroctonus</taxon>
    </lineage>
</organism>
<dbReference type="CDD" id="cd16907">
    <property type="entry name" value="YEATS_YEATS2_like"/>
    <property type="match status" value="1"/>
</dbReference>
<dbReference type="OrthoDB" id="1741717at2759"/>
<dbReference type="Pfam" id="PF22951">
    <property type="entry name" value="3HBD"/>
    <property type="match status" value="1"/>
</dbReference>
<dbReference type="InterPro" id="IPR038704">
    <property type="entry name" value="YEAST_sf"/>
</dbReference>
<evidence type="ECO:0000313" key="3">
    <source>
        <dbReference type="EMBL" id="ENN81328.1"/>
    </source>
</evidence>
<dbReference type="GO" id="GO:0005634">
    <property type="term" value="C:nucleus"/>
    <property type="evidence" value="ECO:0007669"/>
    <property type="project" value="UniProtKB-SubCell"/>
</dbReference>
<dbReference type="OMA" id="MCKDINI"/>
<accession>N6TTD1</accession>
<reference evidence="3" key="1">
    <citation type="journal article" date="2013" name="Genome Biol.">
        <title>Draft genome of the mountain pine beetle, Dendroctonus ponderosae Hopkins, a major forest pest.</title>
        <authorList>
            <person name="Keeling C.I."/>
            <person name="Yuen M.M."/>
            <person name="Liao N.Y."/>
            <person name="Docking T.R."/>
            <person name="Chan S.K."/>
            <person name="Taylor G.A."/>
            <person name="Palmquist D.L."/>
            <person name="Jackman S.D."/>
            <person name="Nguyen A."/>
            <person name="Li M."/>
            <person name="Henderson H."/>
            <person name="Janes J.K."/>
            <person name="Zhao Y."/>
            <person name="Pandoh P."/>
            <person name="Moore R."/>
            <person name="Sperling F.A."/>
            <person name="Huber D.P."/>
            <person name="Birol I."/>
            <person name="Jones S.J."/>
            <person name="Bohlmann J."/>
        </authorList>
    </citation>
    <scope>NUCLEOTIDE SEQUENCE</scope>
</reference>
<keyword evidence="1" id="KW-0539">Nucleus</keyword>
<dbReference type="InterPro" id="IPR055127">
    <property type="entry name" value="YEATS2_3HBD"/>
</dbReference>
<dbReference type="InterPro" id="IPR055129">
    <property type="entry name" value="YEATS_dom"/>
</dbReference>
<comment type="subcellular location">
    <subcellularLocation>
        <location evidence="1">Nucleus</location>
    </subcellularLocation>
</comment>
<dbReference type="AlphaFoldDB" id="N6TTD1"/>
<proteinExistence type="predicted"/>
<dbReference type="HOGENOM" id="CLU_019149_0_0_1"/>
<protein>
    <recommendedName>
        <fullName evidence="2">YEATS domain-containing protein</fullName>
    </recommendedName>
</protein>
<sequence length="800" mass="92331">MYIDKKLTEEKLKAIIQEQFDNELKSRQKQLDEIEDKVFKAQKLLHVLRYALISSYYKNKSLQTESTNTSTFDSTNLLLGQNRIHPAVKKLLGNNTNSLKIFAERTKRRATINKADYTNETKSEIKRIKLDPHASNETDTSTLASKIKLEPNTSKNQEVEPLTSRTKVQHKVVIGNISYFKKSLEQNNLTHKWMVYVKIYKKTEGEPEVTDSIINKVVFYLHPSYKPHDVVDISNPPYHLSRRGWGEFPLRVKIFFKSLKNKPVDVIHQLKLDNTFTERQTLGNQTTVPIFLYDDTIPTPKMEHNESKIFHESISDISNFFVDDNQLSRLNLHEPILNVEPSTSYEHDYCFDNIEIKLEPHEINDIQGLQKELSSDLHIISEPSCLHDHAYSIPSHKENQKSPKKNKSPVKQVYNELIYGLGPHYLDRPRSRPKSIKTVANDSTPEKNAKLGFKVLKTVTGQSIRFLPESFNKVLLNNGNIVSVKLLKSRPSKSGENREVINLDAQFFSKAAKSHQKNHSSVRTIVRQERRLLGVQPIHKFKNMGEALPYLFKRLPLWTTEANDLDYKCTYPFTACLEKEFMSWNIGKRLAAEWSRAKAIKRIVASEPYSEHWTTKAIFMYGRSHAYSPAVSSYKLFQKESLEKHLIQNCFRGNRLENGVVSEPIVSDEHVNVTSPIKPVIDQVELNSIDSCIDLSDKRLTSEYAFVKEAALDVGVILKPEVLTEGVSMNASKRIMLEAVKCFADNLIRRSRNNLVCQNNYKPETSEITINEIQRVLEERREFNSIKKFKQDKSEMDFFP</sequence>
<dbReference type="GO" id="GO:0006355">
    <property type="term" value="P:regulation of DNA-templated transcription"/>
    <property type="evidence" value="ECO:0007669"/>
    <property type="project" value="InterPro"/>
</dbReference>
<dbReference type="Pfam" id="PF03366">
    <property type="entry name" value="YEATS"/>
    <property type="match status" value="1"/>
</dbReference>
<dbReference type="Gene3D" id="2.60.40.1970">
    <property type="entry name" value="YEATS domain"/>
    <property type="match status" value="1"/>
</dbReference>
<evidence type="ECO:0000256" key="1">
    <source>
        <dbReference type="PROSITE-ProRule" id="PRU00376"/>
    </source>
</evidence>
<dbReference type="InterPro" id="IPR005033">
    <property type="entry name" value="YEATS"/>
</dbReference>
<gene>
    <name evidence="3" type="ORF">YQE_02264</name>
</gene>
<feature type="non-terminal residue" evidence="3">
    <location>
        <position position="1"/>
    </location>
</feature>
<dbReference type="PROSITE" id="PS51037">
    <property type="entry name" value="YEATS"/>
    <property type="match status" value="1"/>
</dbReference>